<dbReference type="InterPro" id="IPR001173">
    <property type="entry name" value="Glyco_trans_2-like"/>
</dbReference>
<gene>
    <name evidence="2" type="ORF">B2M26_00090</name>
</gene>
<dbReference type="Gene3D" id="3.90.550.10">
    <property type="entry name" value="Spore Coat Polysaccharide Biosynthesis Protein SpsA, Chain A"/>
    <property type="match status" value="1"/>
</dbReference>
<keyword evidence="3" id="KW-1185">Reference proteome</keyword>
<dbReference type="CDD" id="cd00761">
    <property type="entry name" value="Glyco_tranf_GTA_type"/>
    <property type="match status" value="1"/>
</dbReference>
<protein>
    <recommendedName>
        <fullName evidence="1">Glycosyltransferase 2-like domain-containing protein</fullName>
    </recommendedName>
</protein>
<dbReference type="SUPFAM" id="SSF53448">
    <property type="entry name" value="Nucleotide-diphospho-sugar transferases"/>
    <property type="match status" value="1"/>
</dbReference>
<dbReference type="PANTHER" id="PTHR43685">
    <property type="entry name" value="GLYCOSYLTRANSFERASE"/>
    <property type="match status" value="1"/>
</dbReference>
<feature type="domain" description="Glycosyltransferase 2-like" evidence="1">
    <location>
        <begin position="6"/>
        <end position="115"/>
    </location>
</feature>
<dbReference type="RefSeq" id="WP_079289605.1">
    <property type="nucleotide sequence ID" value="NZ_MWPS01000001.1"/>
</dbReference>
<dbReference type="AlphaFoldDB" id="A0A1V4EXC9"/>
<dbReference type="InterPro" id="IPR050834">
    <property type="entry name" value="Glycosyltransf_2"/>
</dbReference>
<dbReference type="PANTHER" id="PTHR43685:SF2">
    <property type="entry name" value="GLYCOSYLTRANSFERASE 2-LIKE DOMAIN-CONTAINING PROTEIN"/>
    <property type="match status" value="1"/>
</dbReference>
<comment type="caution">
    <text evidence="2">The sequence shown here is derived from an EMBL/GenBank/DDBJ whole genome shotgun (WGS) entry which is preliminary data.</text>
</comment>
<evidence type="ECO:0000259" key="1">
    <source>
        <dbReference type="Pfam" id="PF00535"/>
    </source>
</evidence>
<evidence type="ECO:0000313" key="3">
    <source>
        <dbReference type="Proteomes" id="UP000190229"/>
    </source>
</evidence>
<organism evidence="2 3">
    <name type="scientific">Ferroacidibacillus organovorans</name>
    <dbReference type="NCBI Taxonomy" id="1765683"/>
    <lineage>
        <taxon>Bacteria</taxon>
        <taxon>Bacillati</taxon>
        <taxon>Bacillota</taxon>
        <taxon>Bacilli</taxon>
        <taxon>Bacillales</taxon>
        <taxon>Alicyclobacillaceae</taxon>
        <taxon>Ferroacidibacillus</taxon>
    </lineage>
</organism>
<dbReference type="Proteomes" id="UP000190229">
    <property type="component" value="Unassembled WGS sequence"/>
</dbReference>
<proteinExistence type="predicted"/>
<accession>A0A1V4EXC9</accession>
<sequence>MPERVTILIPTYNRPRMLLECVRAIAADPYPAKEILIINDAGSPISDALHHLSSGMSVRCIEQPVNRGHVHARNTGLREATGDYIMFCDDDDILLPGHVTRMMRQMREGGDALLFSDAEIVHYAHADGGRKMRSRHRFAFDLDPFLLRRWNTIIPSGVVYPRTFHDTLGAYDEDMRDYWDWDFWLRASALFPARRVPVASVLYMVGTAGENLSQCTPAMSRALTRFVDKHRLGPLPVSSFALMAQDPRLTPFLRPTRLIWDGIL</sequence>
<reference evidence="2 3" key="1">
    <citation type="submission" date="2017-02" db="EMBL/GenBank/DDBJ databases">
        <title>Draft genome of Acidibacillus ferrooxidans Huett2.</title>
        <authorList>
            <person name="Schopf S."/>
        </authorList>
    </citation>
    <scope>NUCLEOTIDE SEQUENCE [LARGE SCALE GENOMIC DNA]</scope>
    <source>
        <strain evidence="2 3">Huett2</strain>
    </source>
</reference>
<name>A0A1V4EXC9_9BACL</name>
<dbReference type="EMBL" id="MWPS01000001">
    <property type="protein sequence ID" value="OPG17595.1"/>
    <property type="molecule type" value="Genomic_DNA"/>
</dbReference>
<dbReference type="Pfam" id="PF00535">
    <property type="entry name" value="Glycos_transf_2"/>
    <property type="match status" value="1"/>
</dbReference>
<evidence type="ECO:0000313" key="2">
    <source>
        <dbReference type="EMBL" id="OPG17595.1"/>
    </source>
</evidence>
<dbReference type="InterPro" id="IPR029044">
    <property type="entry name" value="Nucleotide-diphossugar_trans"/>
</dbReference>